<organism evidence="4 5">
    <name type="scientific">Aphanomyces stellatus</name>
    <dbReference type="NCBI Taxonomy" id="120398"/>
    <lineage>
        <taxon>Eukaryota</taxon>
        <taxon>Sar</taxon>
        <taxon>Stramenopiles</taxon>
        <taxon>Oomycota</taxon>
        <taxon>Saprolegniomycetes</taxon>
        <taxon>Saprolegniales</taxon>
        <taxon>Verrucalvaceae</taxon>
        <taxon>Aphanomyces</taxon>
    </lineage>
</organism>
<reference evidence="4 5" key="1">
    <citation type="submission" date="2019-03" db="EMBL/GenBank/DDBJ databases">
        <authorList>
            <person name="Gaulin E."/>
            <person name="Dumas B."/>
        </authorList>
    </citation>
    <scope>NUCLEOTIDE SEQUENCE [LARGE SCALE GENOMIC DNA]</scope>
    <source>
        <strain evidence="4">CBS 568.67</strain>
    </source>
</reference>
<dbReference type="Proteomes" id="UP000332933">
    <property type="component" value="Unassembled WGS sequence"/>
</dbReference>
<dbReference type="OrthoDB" id="2498029at2759"/>
<dbReference type="PANTHER" id="PTHR11614">
    <property type="entry name" value="PHOSPHOLIPASE-RELATED"/>
    <property type="match status" value="1"/>
</dbReference>
<evidence type="ECO:0000259" key="2">
    <source>
        <dbReference type="Pfam" id="PF12146"/>
    </source>
</evidence>
<sequence>MGVTSALSESTMDPTIALKAAAIILPAAAALLYTFGPGHEDAPERAIVPPQPEEARLQATFKHETGSLMRPNNVRLYTQYYYPKTATPKAVVVYLHGINGHGGRFPLAFDDMLKRDYIVGSFDFRGFGRSAGTHGYIADFADYADDVLAFLEATRAKFPKQKLFLVGVSFGALVQLYTLLKARDGLIDGSVIHAPPVFLAPGVKPPLPIEMIARLLVHVVPKLPAIKPHSSKSNSDAVGARIQAWRESDPIFYDGRLRLGTAFQMLQATEGIQAQYHKIKAPFCLIHGENDRVCAIEGSNRFFDAAMSTDKEYIKYPHGEHNILDEPDEARIVYLNDIAKWIEARV</sequence>
<proteinExistence type="predicted"/>
<feature type="transmembrane region" description="Helical" evidence="1">
    <location>
        <begin position="163"/>
        <end position="180"/>
    </location>
</feature>
<dbReference type="SUPFAM" id="SSF53474">
    <property type="entry name" value="alpha/beta-Hydrolases"/>
    <property type="match status" value="1"/>
</dbReference>
<feature type="domain" description="Serine aminopeptidase S33" evidence="2">
    <location>
        <begin position="87"/>
        <end position="328"/>
    </location>
</feature>
<evidence type="ECO:0000313" key="3">
    <source>
        <dbReference type="EMBL" id="KAF0692083.1"/>
    </source>
</evidence>
<keyword evidence="1" id="KW-0472">Membrane</keyword>
<accession>A0A485L7R8</accession>
<name>A0A485L7R8_9STRA</name>
<keyword evidence="1" id="KW-0812">Transmembrane</keyword>
<keyword evidence="5" id="KW-1185">Reference proteome</keyword>
<reference evidence="3" key="2">
    <citation type="submission" date="2019-06" db="EMBL/GenBank/DDBJ databases">
        <title>Genomics analysis of Aphanomyces spp. identifies a new class of oomycete effector associated with host adaptation.</title>
        <authorList>
            <person name="Gaulin E."/>
        </authorList>
    </citation>
    <scope>NUCLEOTIDE SEQUENCE</scope>
    <source>
        <strain evidence="3">CBS 578.67</strain>
    </source>
</reference>
<dbReference type="EMBL" id="CAADRA010006005">
    <property type="protein sequence ID" value="VFT93539.1"/>
    <property type="molecule type" value="Genomic_DNA"/>
</dbReference>
<dbReference type="EMBL" id="VJMH01005984">
    <property type="protein sequence ID" value="KAF0692083.1"/>
    <property type="molecule type" value="Genomic_DNA"/>
</dbReference>
<protein>
    <submittedName>
        <fullName evidence="4">Aste57867_16774 protein</fullName>
    </submittedName>
</protein>
<dbReference type="AlphaFoldDB" id="A0A485L7R8"/>
<dbReference type="InterPro" id="IPR051044">
    <property type="entry name" value="MAG_DAG_Lipase"/>
</dbReference>
<evidence type="ECO:0000256" key="1">
    <source>
        <dbReference type="SAM" id="Phobius"/>
    </source>
</evidence>
<dbReference type="InterPro" id="IPR022742">
    <property type="entry name" value="Hydrolase_4"/>
</dbReference>
<evidence type="ECO:0000313" key="5">
    <source>
        <dbReference type="Proteomes" id="UP000332933"/>
    </source>
</evidence>
<keyword evidence="1" id="KW-1133">Transmembrane helix</keyword>
<dbReference type="Gene3D" id="3.40.50.1820">
    <property type="entry name" value="alpha/beta hydrolase"/>
    <property type="match status" value="1"/>
</dbReference>
<feature type="transmembrane region" description="Helical" evidence="1">
    <location>
        <begin position="16"/>
        <end position="35"/>
    </location>
</feature>
<evidence type="ECO:0000313" key="4">
    <source>
        <dbReference type="EMBL" id="VFT93539.1"/>
    </source>
</evidence>
<gene>
    <name evidence="4" type="primary">Aste57867_16774</name>
    <name evidence="3" type="ORF">As57867_016717</name>
    <name evidence="4" type="ORF">ASTE57867_16774</name>
</gene>
<dbReference type="Pfam" id="PF12146">
    <property type="entry name" value="Hydrolase_4"/>
    <property type="match status" value="1"/>
</dbReference>
<dbReference type="InterPro" id="IPR029058">
    <property type="entry name" value="AB_hydrolase_fold"/>
</dbReference>